<proteinExistence type="predicted"/>
<dbReference type="SUPFAM" id="SSF53649">
    <property type="entry name" value="Alkaline phosphatase-like"/>
    <property type="match status" value="1"/>
</dbReference>
<dbReference type="AlphaFoldDB" id="A0A5B9MUA7"/>
<keyword evidence="3" id="KW-1185">Reference proteome</keyword>
<name>A0A5B9MUA7_9BACT</name>
<feature type="domain" description="Sulfatase N-terminal" evidence="1">
    <location>
        <begin position="57"/>
        <end position="415"/>
    </location>
</feature>
<dbReference type="InterPro" id="IPR052701">
    <property type="entry name" value="GAG_Ulvan_Degrading_Sulfatases"/>
</dbReference>
<sequence>MTSLISKTPNWNGNVSLAHNVIAPLPRTCRIRISIPSLAVFVCVCLWFTPHSFAQRPNFIFILTDDQSYGMMGCDGNEVTQTPNLDRLAREGVFFDRAYITSAICTPSRISILLSQFERKHGVNFNSGTSVAPEAWAKSYPVIMRDAGYYTGYVGKNHAPLGKGGYTSGLMEKSFDYFYAGHGHIRFYPKDHHEIFQSAKHDTQVEIVGESIVDFLSNDHRLEGVLRFLDSRPDDRPFCLSVCLNLPHGAGTSTMQMRDSDDQIYKTLYRDIEVPLPANYVAKADIKRPKLPPDVLKVENRQAGYNWVDTPQTARERITRQMQAMTGIDRMVGQVREKLVDEGLDDNTVIIFTSDHGLYSGQQGLGGKAFCYEQTTHVPLIVYHPAAPEDARGGRSDQLVQSIDIAPTMLDFAGIDTPESFQGKSLRGLIQGDQHPVHEYIFTENLWSTHFGNPRIEAVQDKRWKYIRYYRNENFPAAWKIRVAKELGIPQNEMLYGVHDDGIAVYRYYVEASLEGERPVYEELYDIHSDPDELQNLINAPEHAAALQRLKVAWKEKLTEARGTGVPSVLRYTADSEQSYQSK</sequence>
<dbReference type="PANTHER" id="PTHR43751">
    <property type="entry name" value="SULFATASE"/>
    <property type="match status" value="1"/>
</dbReference>
<accession>A0A5B9MUA7</accession>
<evidence type="ECO:0000313" key="3">
    <source>
        <dbReference type="Proteomes" id="UP000321353"/>
    </source>
</evidence>
<dbReference type="RefSeq" id="WP_147871548.1">
    <property type="nucleotide sequence ID" value="NZ_CP036264.1"/>
</dbReference>
<protein>
    <submittedName>
        <fullName evidence="2">Arylsulfatase</fullName>
        <ecNumber evidence="2">3.1.6.1</ecNumber>
    </submittedName>
</protein>
<reference evidence="2 3" key="1">
    <citation type="submission" date="2019-02" db="EMBL/GenBank/DDBJ databases">
        <title>Planctomycetal bacteria perform biofilm scaping via a novel small molecule.</title>
        <authorList>
            <person name="Jeske O."/>
            <person name="Boedeker C."/>
            <person name="Wiegand S."/>
            <person name="Breitling P."/>
            <person name="Kallscheuer N."/>
            <person name="Jogler M."/>
            <person name="Rohde M."/>
            <person name="Petersen J."/>
            <person name="Medema M.H."/>
            <person name="Surup F."/>
            <person name="Jogler C."/>
        </authorList>
    </citation>
    <scope>NUCLEOTIDE SEQUENCE [LARGE SCALE GENOMIC DNA]</scope>
    <source>
        <strain evidence="2 3">Mal15</strain>
    </source>
</reference>
<dbReference type="PANTHER" id="PTHR43751:SF1">
    <property type="entry name" value="SULFATASE ATSG-RELATED"/>
    <property type="match status" value="1"/>
</dbReference>
<evidence type="ECO:0000259" key="1">
    <source>
        <dbReference type="Pfam" id="PF00884"/>
    </source>
</evidence>
<dbReference type="InterPro" id="IPR017850">
    <property type="entry name" value="Alkaline_phosphatase_core_sf"/>
</dbReference>
<gene>
    <name evidence="2" type="ORF">Mal15_67590</name>
</gene>
<dbReference type="InterPro" id="IPR000917">
    <property type="entry name" value="Sulfatase_N"/>
</dbReference>
<dbReference type="KEGG" id="smam:Mal15_67590"/>
<dbReference type="Gene3D" id="3.40.720.10">
    <property type="entry name" value="Alkaline Phosphatase, subunit A"/>
    <property type="match status" value="2"/>
</dbReference>
<dbReference type="GO" id="GO:0004065">
    <property type="term" value="F:arylsulfatase activity"/>
    <property type="evidence" value="ECO:0007669"/>
    <property type="project" value="UniProtKB-EC"/>
</dbReference>
<evidence type="ECO:0000313" key="2">
    <source>
        <dbReference type="EMBL" id="QEG02638.1"/>
    </source>
</evidence>
<dbReference type="EMBL" id="CP036264">
    <property type="protein sequence ID" value="QEG02638.1"/>
    <property type="molecule type" value="Genomic_DNA"/>
</dbReference>
<organism evidence="2 3">
    <name type="scientific">Stieleria maiorica</name>
    <dbReference type="NCBI Taxonomy" id="2795974"/>
    <lineage>
        <taxon>Bacteria</taxon>
        <taxon>Pseudomonadati</taxon>
        <taxon>Planctomycetota</taxon>
        <taxon>Planctomycetia</taxon>
        <taxon>Pirellulales</taxon>
        <taxon>Pirellulaceae</taxon>
        <taxon>Stieleria</taxon>
    </lineage>
</organism>
<dbReference type="Proteomes" id="UP000321353">
    <property type="component" value="Chromosome"/>
</dbReference>
<keyword evidence="2" id="KW-0378">Hydrolase</keyword>
<dbReference type="EC" id="3.1.6.1" evidence="2"/>
<dbReference type="Pfam" id="PF00884">
    <property type="entry name" value="Sulfatase"/>
    <property type="match status" value="1"/>
</dbReference>